<accession>A0A0H2X3F1</accession>
<name>A0A0H2X3F1_XANC8</name>
<feature type="chain" id="PRO_5002600848" description="Lectin" evidence="2">
    <location>
        <begin position="18"/>
        <end position="221"/>
    </location>
</feature>
<dbReference type="HOGENOM" id="CLU_1282796_0_0_6"/>
<feature type="compositionally biased region" description="Low complexity" evidence="1">
    <location>
        <begin position="30"/>
        <end position="48"/>
    </location>
</feature>
<evidence type="ECO:0000313" key="3">
    <source>
        <dbReference type="EMBL" id="AAY47536.1"/>
    </source>
</evidence>
<dbReference type="EMBL" id="CP000050">
    <property type="protein sequence ID" value="AAY47536.1"/>
    <property type="molecule type" value="Genomic_DNA"/>
</dbReference>
<evidence type="ECO:0008006" key="5">
    <source>
        <dbReference type="Google" id="ProtNLM"/>
    </source>
</evidence>
<dbReference type="KEGG" id="xcb:XC_0453"/>
<sequence>MGSAGMTSRLIAVIAFAALATGCSRTAETPAADDAAASSPPAAPAAEADQPRGDVPPATAPPGSLPPRLRQDPAALARLDGYGDLRLGMDAAQARAAWGGALRGDAAADGGCYLLRPQWADDARRFGFMFEGDRLVRYQTNEPKEVAPGGGRVGMTVAEVRALYPDGLAEQPHKYIPGALSLRHADAQSQSALVFDIDANGKVTNWRVGVAPQVDYVEGCG</sequence>
<evidence type="ECO:0000313" key="4">
    <source>
        <dbReference type="Proteomes" id="UP000000420"/>
    </source>
</evidence>
<feature type="region of interest" description="Disordered" evidence="1">
    <location>
        <begin position="30"/>
        <end position="70"/>
    </location>
</feature>
<feature type="signal peptide" evidence="2">
    <location>
        <begin position="1"/>
        <end position="17"/>
    </location>
</feature>
<protein>
    <recommendedName>
        <fullName evidence="5">Lectin</fullName>
    </recommendedName>
</protein>
<gene>
    <name evidence="3" type="ordered locus">XC_0453</name>
</gene>
<dbReference type="Proteomes" id="UP000000420">
    <property type="component" value="Chromosome"/>
</dbReference>
<evidence type="ECO:0000256" key="2">
    <source>
        <dbReference type="SAM" id="SignalP"/>
    </source>
</evidence>
<reference evidence="3 4" key="1">
    <citation type="journal article" date="2005" name="Genome Res.">
        <title>Comparative and functional genomic analyses of the pathogenicity of phytopathogen Xanthomonas campestris pv. campestris.</title>
        <authorList>
            <person name="Qian W."/>
            <person name="Jia Y."/>
            <person name="Ren S.X."/>
            <person name="He Y.Q."/>
            <person name="Feng J.X."/>
            <person name="Lu L.F."/>
            <person name="Sun Q."/>
            <person name="Ying G."/>
            <person name="Tang D.J."/>
            <person name="Tang H."/>
            <person name="Wu W."/>
            <person name="Hao P."/>
            <person name="Wang L."/>
            <person name="Jiang B.L."/>
            <person name="Zeng S."/>
            <person name="Gu W.Y."/>
            <person name="Lu G."/>
            <person name="Rong L."/>
            <person name="Tian Y."/>
            <person name="Yao Z."/>
            <person name="Fu G."/>
            <person name="Chen B."/>
            <person name="Fang R."/>
            <person name="Qiang B."/>
            <person name="Chen Z."/>
            <person name="Zhao G.P."/>
            <person name="Tang J.L."/>
            <person name="He C."/>
        </authorList>
    </citation>
    <scope>NUCLEOTIDE SEQUENCE [LARGE SCALE GENOMIC DNA]</scope>
    <source>
        <strain evidence="3 4">8004</strain>
    </source>
</reference>
<keyword evidence="2" id="KW-0732">Signal</keyword>
<dbReference type="AlphaFoldDB" id="A0A0H2X3F1"/>
<evidence type="ECO:0000256" key="1">
    <source>
        <dbReference type="SAM" id="MobiDB-lite"/>
    </source>
</evidence>
<organism evidence="3 4">
    <name type="scientific">Xanthomonas campestris pv. campestris (strain 8004)</name>
    <dbReference type="NCBI Taxonomy" id="314565"/>
    <lineage>
        <taxon>Bacteria</taxon>
        <taxon>Pseudomonadati</taxon>
        <taxon>Pseudomonadota</taxon>
        <taxon>Gammaproteobacteria</taxon>
        <taxon>Lysobacterales</taxon>
        <taxon>Lysobacteraceae</taxon>
        <taxon>Xanthomonas</taxon>
    </lineage>
</organism>
<proteinExistence type="predicted"/>